<gene>
    <name evidence="1" type="ORF">S250808_002</name>
</gene>
<accession>A0A1D8KIQ3</accession>
<evidence type="ECO:0000313" key="1">
    <source>
        <dbReference type="EMBL" id="AOV58507.1"/>
    </source>
</evidence>
<reference evidence="1 2" key="1">
    <citation type="journal article" date="2016" name="Virology">
        <title>The genomic content and context of auxiliary metabolic genes in marine cyanomyoviruses.</title>
        <authorList>
            <person name="Crummett L.T."/>
            <person name="Puxty R.J."/>
            <person name="Weihe C."/>
            <person name="Marston M.F."/>
            <person name="Martiny J.B."/>
        </authorList>
    </citation>
    <scope>NUCLEOTIDE SEQUENCE [LARGE SCALE GENOMIC DNA]</scope>
    <source>
        <strain evidence="1">0808SB25</strain>
    </source>
</reference>
<dbReference type="Proteomes" id="UP000240920">
    <property type="component" value="Segment"/>
</dbReference>
<name>A0A1D8KIQ3_9CAUD</name>
<protein>
    <submittedName>
        <fullName evidence="1">Baseplate wedge component</fullName>
    </submittedName>
</protein>
<organism evidence="1 2">
    <name type="scientific">Synechococcus phage S-CAM3</name>
    <dbReference type="NCBI Taxonomy" id="1883366"/>
    <lineage>
        <taxon>Viruses</taxon>
        <taxon>Duplodnaviria</taxon>
        <taxon>Heunggongvirae</taxon>
        <taxon>Uroviricota</taxon>
        <taxon>Caudoviricetes</taxon>
        <taxon>Pantevenvirales</taxon>
        <taxon>Kyanoviridae</taxon>
        <taxon>Charybdisvirus</taxon>
        <taxon>Charybdisvirus scam3</taxon>
    </lineage>
</organism>
<sequence>MYFNLIPDIKYDTKPLKYPFTNSDYVTAKNFFRRYQINPDIFNYSVYYNTYAVEDGQTPASIAFDTYGSSFYDWVIILTNNIINPLFGWPRSSQSIQKYCEKKYSNPYGPLYYETDEVKTNQTLNGDATNKRIYVTALDSGVKVDENFYNSPFTYWDGVTTVTVPGSSVSHPVSAFEHEERLNNDKREIYLLKSAYLQQFVSEFKKDNNYKKSTDFVSKRLKKTGV</sequence>
<proteinExistence type="predicted"/>
<dbReference type="InterPro" id="IPR022607">
    <property type="entry name" value="Phage_T4_Gp53_baseplate_wedge"/>
</dbReference>
<evidence type="ECO:0000313" key="2">
    <source>
        <dbReference type="Proteomes" id="UP000240920"/>
    </source>
</evidence>
<dbReference type="Pfam" id="PF11246">
    <property type="entry name" value="Phage_gp53"/>
    <property type="match status" value="1"/>
</dbReference>
<dbReference type="EMBL" id="KU686197">
    <property type="protein sequence ID" value="AOV58507.1"/>
    <property type="molecule type" value="Genomic_DNA"/>
</dbReference>